<dbReference type="EMBL" id="APPI01000003">
    <property type="protein sequence ID" value="ENV14725.1"/>
    <property type="molecule type" value="Genomic_DNA"/>
</dbReference>
<dbReference type="InterPro" id="IPR012327">
    <property type="entry name" value="MeTrfase_D12"/>
</dbReference>
<keyword evidence="1" id="KW-0489">Methyltransferase</keyword>
<dbReference type="HOGENOM" id="CLU_063430_1_1_6"/>
<dbReference type="Gene3D" id="3.40.50.150">
    <property type="entry name" value="Vaccinia Virus protein VP39"/>
    <property type="match status" value="2"/>
</dbReference>
<evidence type="ECO:0000256" key="3">
    <source>
        <dbReference type="ARBA" id="ARBA00022691"/>
    </source>
</evidence>
<dbReference type="Proteomes" id="UP000018438">
    <property type="component" value="Unassembled WGS sequence"/>
</dbReference>
<dbReference type="PANTHER" id="PTHR30481:SF4">
    <property type="entry name" value="SITE-SPECIFIC DNA-METHYLTRANSFERASE (ADENINE-SPECIFIC)"/>
    <property type="match status" value="1"/>
</dbReference>
<organism evidence="4 5">
    <name type="scientific">Acinetobacter schindleri NIPH 900</name>
    <dbReference type="NCBI Taxonomy" id="1217675"/>
    <lineage>
        <taxon>Bacteria</taxon>
        <taxon>Pseudomonadati</taxon>
        <taxon>Pseudomonadota</taxon>
        <taxon>Gammaproteobacteria</taxon>
        <taxon>Moraxellales</taxon>
        <taxon>Moraxellaceae</taxon>
        <taxon>Acinetobacter</taxon>
    </lineage>
</organism>
<dbReference type="PIRSF" id="PIRSF000398">
    <property type="entry name" value="M_m6A_EcoRV"/>
    <property type="match status" value="1"/>
</dbReference>
<dbReference type="RefSeq" id="WP_004811480.1">
    <property type="nucleotide sequence ID" value="NZ_KB849446.1"/>
</dbReference>
<dbReference type="PRINTS" id="PR00505">
    <property type="entry name" value="D12N6MTFRASE"/>
</dbReference>
<dbReference type="Pfam" id="PF02086">
    <property type="entry name" value="MethyltransfD12"/>
    <property type="match status" value="1"/>
</dbReference>
<proteinExistence type="predicted"/>
<comment type="caution">
    <text evidence="4">The sequence shown here is derived from an EMBL/GenBank/DDBJ whole genome shotgun (WGS) entry which is preliminary data.</text>
</comment>
<reference evidence="4 5" key="1">
    <citation type="submission" date="2013-02" db="EMBL/GenBank/DDBJ databases">
        <title>The Genome Sequence of Acinetobacter schindleri NIPH 900.</title>
        <authorList>
            <consortium name="The Broad Institute Genome Sequencing Platform"/>
            <consortium name="The Broad Institute Genome Sequencing Center for Infectious Disease"/>
            <person name="Cerqueira G."/>
            <person name="Feldgarden M."/>
            <person name="Courvalin P."/>
            <person name="Perichon B."/>
            <person name="Grillot-Courvalin C."/>
            <person name="Clermont D."/>
            <person name="Rocha E."/>
            <person name="Yoon E.-J."/>
            <person name="Nemec A."/>
            <person name="Walker B."/>
            <person name="Young S.K."/>
            <person name="Zeng Q."/>
            <person name="Gargeya S."/>
            <person name="Fitzgerald M."/>
            <person name="Haas B."/>
            <person name="Abouelleil A."/>
            <person name="Alvarado L."/>
            <person name="Arachchi H.M."/>
            <person name="Berlin A.M."/>
            <person name="Chapman S.B."/>
            <person name="Dewar J."/>
            <person name="Goldberg J."/>
            <person name="Griggs A."/>
            <person name="Gujja S."/>
            <person name="Hansen M."/>
            <person name="Howarth C."/>
            <person name="Imamovic A."/>
            <person name="Larimer J."/>
            <person name="McCowan C."/>
            <person name="Murphy C."/>
            <person name="Neiman D."/>
            <person name="Pearson M."/>
            <person name="Priest M."/>
            <person name="Roberts A."/>
            <person name="Saif S."/>
            <person name="Shea T."/>
            <person name="Sisk P."/>
            <person name="Sykes S."/>
            <person name="Wortman J."/>
            <person name="Nusbaum C."/>
            <person name="Birren B."/>
        </authorList>
    </citation>
    <scope>NUCLEOTIDE SEQUENCE [LARGE SCALE GENOMIC DNA]</scope>
    <source>
        <strain evidence="4 5">NIPH 900</strain>
    </source>
</reference>
<dbReference type="GO" id="GO:0009007">
    <property type="term" value="F:site-specific DNA-methyltransferase (adenine-specific) activity"/>
    <property type="evidence" value="ECO:0007669"/>
    <property type="project" value="UniProtKB-EC"/>
</dbReference>
<dbReference type="SUPFAM" id="SSF53335">
    <property type="entry name" value="S-adenosyl-L-methionine-dependent methyltransferases"/>
    <property type="match status" value="1"/>
</dbReference>
<evidence type="ECO:0000256" key="1">
    <source>
        <dbReference type="ARBA" id="ARBA00022603"/>
    </source>
</evidence>
<sequence length="278" mass="31824">MNHPLIRYHGGKYRIAEWIISHFPAHETYVEPFGGAASVLLKKQKSPIEVYNDLDCEVVNLFQVLRNQQQREQLQEQLQFTPFSRDEFFAAYGETSDPVEKARRMIIRAQMGFGSAGASKGKTGFRMAGGRQKNYEIEIWNKYPNRLYPIAERLKQVLIENQPAAKVISNYDDESTLFFVDPPYVRSTRTANIKAYRHEMNDQQHIELIDQLNQVAGKVILCGYDSEIYNSRLSHWTKLTRSVQASGNKGGVSREEVLWINAAALARDDLFGGICETK</sequence>
<keyword evidence="5" id="KW-1185">Reference proteome</keyword>
<dbReference type="GO" id="GO:0032259">
    <property type="term" value="P:methylation"/>
    <property type="evidence" value="ECO:0007669"/>
    <property type="project" value="UniProtKB-KW"/>
</dbReference>
<keyword evidence="3" id="KW-0949">S-adenosyl-L-methionine</keyword>
<dbReference type="GO" id="GO:1904047">
    <property type="term" value="F:S-adenosyl-L-methionine binding"/>
    <property type="evidence" value="ECO:0007669"/>
    <property type="project" value="TreeGrafter"/>
</dbReference>
<dbReference type="GO" id="GO:0009307">
    <property type="term" value="P:DNA restriction-modification system"/>
    <property type="evidence" value="ECO:0007669"/>
    <property type="project" value="InterPro"/>
</dbReference>
<gene>
    <name evidence="4" type="ORF">F965_00071</name>
</gene>
<protein>
    <submittedName>
        <fullName evidence="4">Uncharacterized protein</fullName>
    </submittedName>
</protein>
<dbReference type="GO" id="GO:0006298">
    <property type="term" value="P:mismatch repair"/>
    <property type="evidence" value="ECO:0007669"/>
    <property type="project" value="TreeGrafter"/>
</dbReference>
<evidence type="ECO:0000313" key="5">
    <source>
        <dbReference type="Proteomes" id="UP000018438"/>
    </source>
</evidence>
<dbReference type="PATRIC" id="fig|1217675.3.peg.67"/>
<evidence type="ECO:0000313" key="4">
    <source>
        <dbReference type="EMBL" id="ENV14725.1"/>
    </source>
</evidence>
<dbReference type="AlphaFoldDB" id="N8Y5X3"/>
<name>N8Y5X3_9GAMM</name>
<dbReference type="InterPro" id="IPR012263">
    <property type="entry name" value="M_m6A_EcoRV"/>
</dbReference>
<evidence type="ECO:0000256" key="2">
    <source>
        <dbReference type="ARBA" id="ARBA00022679"/>
    </source>
</evidence>
<dbReference type="PANTHER" id="PTHR30481">
    <property type="entry name" value="DNA ADENINE METHYLASE"/>
    <property type="match status" value="1"/>
</dbReference>
<keyword evidence="2" id="KW-0808">Transferase</keyword>
<accession>N8Y5X3</accession>
<dbReference type="GO" id="GO:0043565">
    <property type="term" value="F:sequence-specific DNA binding"/>
    <property type="evidence" value="ECO:0007669"/>
    <property type="project" value="TreeGrafter"/>
</dbReference>
<dbReference type="InterPro" id="IPR029063">
    <property type="entry name" value="SAM-dependent_MTases_sf"/>
</dbReference>